<evidence type="ECO:0000256" key="2">
    <source>
        <dbReference type="ARBA" id="ARBA00004141"/>
    </source>
</evidence>
<gene>
    <name evidence="12" type="ORF">PTKU64_88090</name>
</gene>
<name>A0ABM7UBC8_9BURK</name>
<accession>A0ABM7UBC8</accession>
<organism evidence="12 13">
    <name type="scientific">Paraburkholderia terrae</name>
    <dbReference type="NCBI Taxonomy" id="311230"/>
    <lineage>
        <taxon>Bacteria</taxon>
        <taxon>Pseudomonadati</taxon>
        <taxon>Pseudomonadota</taxon>
        <taxon>Betaproteobacteria</taxon>
        <taxon>Burkholderiales</taxon>
        <taxon>Burkholderiaceae</taxon>
        <taxon>Paraburkholderia</taxon>
    </lineage>
</organism>
<evidence type="ECO:0000256" key="4">
    <source>
        <dbReference type="ARBA" id="ARBA00022553"/>
    </source>
</evidence>
<evidence type="ECO:0000256" key="1">
    <source>
        <dbReference type="ARBA" id="ARBA00000085"/>
    </source>
</evidence>
<evidence type="ECO:0000313" key="12">
    <source>
        <dbReference type="EMBL" id="BCZ85134.1"/>
    </source>
</evidence>
<dbReference type="Gene3D" id="3.30.565.10">
    <property type="entry name" value="Histidine kinase-like ATPase, C-terminal domain"/>
    <property type="match status" value="1"/>
</dbReference>
<keyword evidence="7" id="KW-0418">Kinase</keyword>
<dbReference type="InterPro" id="IPR036097">
    <property type="entry name" value="HisK_dim/P_sf"/>
</dbReference>
<dbReference type="SMART" id="SM00387">
    <property type="entry name" value="HATPase_c"/>
    <property type="match status" value="1"/>
</dbReference>
<keyword evidence="6" id="KW-0812">Transmembrane</keyword>
<dbReference type="EC" id="2.7.13.3" evidence="3"/>
<dbReference type="InterPro" id="IPR003594">
    <property type="entry name" value="HATPase_dom"/>
</dbReference>
<dbReference type="PROSITE" id="PS50109">
    <property type="entry name" value="HIS_KIN"/>
    <property type="match status" value="1"/>
</dbReference>
<dbReference type="SMART" id="SM00388">
    <property type="entry name" value="HisKA"/>
    <property type="match status" value="1"/>
</dbReference>
<dbReference type="SUPFAM" id="SSF55874">
    <property type="entry name" value="ATPase domain of HSP90 chaperone/DNA topoisomerase II/histidine kinase"/>
    <property type="match status" value="1"/>
</dbReference>
<sequence>MTPVGLVDEVPAEIAPLVRALNDLLTRLDKAVQAQRIFIADAAHELRTPLTALKLQIQVARREHQGVGTGELFQKLEERTNRAIHLVQQLLSLAREDADAGTGKREADLFRIATQVVSELSVLAEQKEIDLGLECAGMEAASSPVHVAGDETSLRSMLTNLVDNAIRYTPKGGRVDVRLIVARETAGLEVVDTGPGIPHAELDRVRDRFYRAKNTSGAGSGLGLAIAAKVAMKYRAELSIRNRDDETGLRVAIGGLQLLKGVTLP</sequence>
<dbReference type="Gene3D" id="1.10.287.130">
    <property type="match status" value="1"/>
</dbReference>
<dbReference type="InterPro" id="IPR050428">
    <property type="entry name" value="TCS_sensor_his_kinase"/>
</dbReference>
<dbReference type="PANTHER" id="PTHR45436:SF15">
    <property type="entry name" value="SENSOR HISTIDINE KINASE CUSS"/>
    <property type="match status" value="1"/>
</dbReference>
<dbReference type="InterPro" id="IPR004358">
    <property type="entry name" value="Sig_transdc_His_kin-like_C"/>
</dbReference>
<dbReference type="Pfam" id="PF00512">
    <property type="entry name" value="HisKA"/>
    <property type="match status" value="1"/>
</dbReference>
<comment type="catalytic activity">
    <reaction evidence="1">
        <text>ATP + protein L-histidine = ADP + protein N-phospho-L-histidine.</text>
        <dbReference type="EC" id="2.7.13.3"/>
    </reaction>
</comment>
<dbReference type="InterPro" id="IPR036890">
    <property type="entry name" value="HATPase_C_sf"/>
</dbReference>
<evidence type="ECO:0000256" key="9">
    <source>
        <dbReference type="ARBA" id="ARBA00023012"/>
    </source>
</evidence>
<evidence type="ECO:0000256" key="7">
    <source>
        <dbReference type="ARBA" id="ARBA00022777"/>
    </source>
</evidence>
<keyword evidence="8" id="KW-1133">Transmembrane helix</keyword>
<evidence type="ECO:0000259" key="11">
    <source>
        <dbReference type="PROSITE" id="PS50109"/>
    </source>
</evidence>
<dbReference type="CDD" id="cd00075">
    <property type="entry name" value="HATPase"/>
    <property type="match status" value="1"/>
</dbReference>
<dbReference type="SUPFAM" id="SSF47384">
    <property type="entry name" value="Homodimeric domain of signal transducing histidine kinase"/>
    <property type="match status" value="1"/>
</dbReference>
<evidence type="ECO:0000256" key="6">
    <source>
        <dbReference type="ARBA" id="ARBA00022692"/>
    </source>
</evidence>
<proteinExistence type="predicted"/>
<dbReference type="Proteomes" id="UP001319874">
    <property type="component" value="Chromosome 4"/>
</dbReference>
<dbReference type="PANTHER" id="PTHR45436">
    <property type="entry name" value="SENSOR HISTIDINE KINASE YKOH"/>
    <property type="match status" value="1"/>
</dbReference>
<dbReference type="InterPro" id="IPR005467">
    <property type="entry name" value="His_kinase_dom"/>
</dbReference>
<evidence type="ECO:0000256" key="10">
    <source>
        <dbReference type="ARBA" id="ARBA00023136"/>
    </source>
</evidence>
<dbReference type="InterPro" id="IPR003661">
    <property type="entry name" value="HisK_dim/P_dom"/>
</dbReference>
<dbReference type="PRINTS" id="PR00344">
    <property type="entry name" value="BCTRLSENSOR"/>
</dbReference>
<keyword evidence="13" id="KW-1185">Reference proteome</keyword>
<evidence type="ECO:0000256" key="5">
    <source>
        <dbReference type="ARBA" id="ARBA00022679"/>
    </source>
</evidence>
<protein>
    <recommendedName>
        <fullName evidence="3">histidine kinase</fullName>
        <ecNumber evidence="3">2.7.13.3</ecNumber>
    </recommendedName>
</protein>
<evidence type="ECO:0000313" key="13">
    <source>
        <dbReference type="Proteomes" id="UP001319874"/>
    </source>
</evidence>
<keyword evidence="5" id="KW-0808">Transferase</keyword>
<feature type="domain" description="Histidine kinase" evidence="11">
    <location>
        <begin position="41"/>
        <end position="253"/>
    </location>
</feature>
<reference evidence="12 13" key="1">
    <citation type="journal article" date="2022" name="Front. Microbiol.">
        <title>Identification and characterization of a novel class of self-sufficient cytochrome P450 hydroxylase involved in cyclohexanecarboxylate degradation in Paraburkholderia terrae strain KU-64.</title>
        <authorList>
            <person name="Yamamoto T."/>
            <person name="Hasegawa Y."/>
            <person name="Iwaki H."/>
        </authorList>
    </citation>
    <scope>NUCLEOTIDE SEQUENCE [LARGE SCALE GENOMIC DNA]</scope>
    <source>
        <strain evidence="12 13">KU-64</strain>
    </source>
</reference>
<evidence type="ECO:0000256" key="8">
    <source>
        <dbReference type="ARBA" id="ARBA00022989"/>
    </source>
</evidence>
<dbReference type="CDD" id="cd00082">
    <property type="entry name" value="HisKA"/>
    <property type="match status" value="1"/>
</dbReference>
<keyword evidence="10" id="KW-0472">Membrane</keyword>
<keyword evidence="9" id="KW-0902">Two-component regulatory system</keyword>
<comment type="subcellular location">
    <subcellularLocation>
        <location evidence="2">Membrane</location>
        <topology evidence="2">Multi-pass membrane protein</topology>
    </subcellularLocation>
</comment>
<evidence type="ECO:0000256" key="3">
    <source>
        <dbReference type="ARBA" id="ARBA00012438"/>
    </source>
</evidence>
<dbReference type="EMBL" id="AP024958">
    <property type="protein sequence ID" value="BCZ85134.1"/>
    <property type="molecule type" value="Genomic_DNA"/>
</dbReference>
<dbReference type="Pfam" id="PF02518">
    <property type="entry name" value="HATPase_c"/>
    <property type="match status" value="1"/>
</dbReference>
<keyword evidence="4" id="KW-0597">Phosphoprotein</keyword>